<dbReference type="GO" id="GO:0160189">
    <property type="term" value="C:peroxisomal-mitochondrial contact site"/>
    <property type="evidence" value="ECO:0007669"/>
    <property type="project" value="EnsemblFungi"/>
</dbReference>
<comment type="subcellular location">
    <subcellularLocation>
        <location evidence="1">Mitochondrion outer membrane</location>
        <topology evidence="1">Multi-pass membrane protein</topology>
    </subcellularLocation>
</comment>
<evidence type="ECO:0000313" key="15">
    <source>
        <dbReference type="Proteomes" id="UP000005220"/>
    </source>
</evidence>
<dbReference type="GO" id="GO:1990627">
    <property type="term" value="P:mitochondrial inner membrane fusion"/>
    <property type="evidence" value="ECO:0007669"/>
    <property type="project" value="EnsemblFungi"/>
</dbReference>
<dbReference type="STRING" id="1071382.H2AZQ0"/>
<dbReference type="GO" id="GO:0005525">
    <property type="term" value="F:GTP binding"/>
    <property type="evidence" value="ECO:0007669"/>
    <property type="project" value="UniProtKB-KW"/>
</dbReference>
<dbReference type="HOGENOM" id="CLU_011752_0_0_1"/>
<evidence type="ECO:0000256" key="7">
    <source>
        <dbReference type="ARBA" id="ARBA00023054"/>
    </source>
</evidence>
<dbReference type="FunFam" id="3.40.50.300:FF:000638">
    <property type="entry name" value="Transmembrane GTPase Fzo1, putative"/>
    <property type="match status" value="1"/>
</dbReference>
<evidence type="ECO:0000256" key="12">
    <source>
        <dbReference type="SAM" id="MobiDB-lite"/>
    </source>
</evidence>
<dbReference type="InterPro" id="IPR027094">
    <property type="entry name" value="Mitofusin_fam"/>
</dbReference>
<dbReference type="RefSeq" id="XP_003958985.1">
    <property type="nucleotide sequence ID" value="XM_003958936.1"/>
</dbReference>
<dbReference type="GO" id="GO:0005777">
    <property type="term" value="C:peroxisome"/>
    <property type="evidence" value="ECO:0007669"/>
    <property type="project" value="EnsemblFungi"/>
</dbReference>
<dbReference type="PROSITE" id="PS51718">
    <property type="entry name" value="G_DYNAMIN_2"/>
    <property type="match status" value="1"/>
</dbReference>
<dbReference type="GO" id="GO:0048312">
    <property type="term" value="P:intracellular distribution of mitochondria"/>
    <property type="evidence" value="ECO:0007669"/>
    <property type="project" value="EnsemblFungi"/>
</dbReference>
<evidence type="ECO:0000256" key="11">
    <source>
        <dbReference type="ARBA" id="ARBA00048548"/>
    </source>
</evidence>
<keyword evidence="10" id="KW-0472">Membrane</keyword>
<evidence type="ECO:0000256" key="6">
    <source>
        <dbReference type="ARBA" id="ARBA00022989"/>
    </source>
</evidence>
<feature type="compositionally biased region" description="Basic and acidic residues" evidence="12">
    <location>
        <begin position="1"/>
        <end position="14"/>
    </location>
</feature>
<evidence type="ECO:0000256" key="9">
    <source>
        <dbReference type="ARBA" id="ARBA00023134"/>
    </source>
</evidence>
<dbReference type="KEGG" id="kaf:KAFR_0I00690"/>
<comment type="catalytic activity">
    <reaction evidence="11">
        <text>GTP + H2O = GDP + phosphate + H(+)</text>
        <dbReference type="Rhea" id="RHEA:19669"/>
        <dbReference type="ChEBI" id="CHEBI:15377"/>
        <dbReference type="ChEBI" id="CHEBI:15378"/>
        <dbReference type="ChEBI" id="CHEBI:37565"/>
        <dbReference type="ChEBI" id="CHEBI:43474"/>
        <dbReference type="ChEBI" id="CHEBI:58189"/>
    </reaction>
</comment>
<accession>H2AZQ0</accession>
<feature type="compositionally biased region" description="Acidic residues" evidence="12">
    <location>
        <begin position="399"/>
        <end position="425"/>
    </location>
</feature>
<keyword evidence="7" id="KW-0175">Coiled coil</keyword>
<dbReference type="Gene3D" id="3.40.50.300">
    <property type="entry name" value="P-loop containing nucleotide triphosphate hydrolases"/>
    <property type="match status" value="1"/>
</dbReference>
<dbReference type="EMBL" id="HE650829">
    <property type="protein sequence ID" value="CCF59850.1"/>
    <property type="molecule type" value="Genomic_DNA"/>
</dbReference>
<sequence length="846" mass="96415">MVRKQIEKSGKGSSKDSNAMEDDTTTVAPTVTFSRNNGSFTMNTEAYNYLDDASTMFNGRMHALDTSSHQRRLSNDRLVSSQLSQWNYNNNRVLLDRAILHVKSLLQEISMENEKRPISIRDVENELKVLQLNFKLDGEESKDINLGRESYSKLFDSQIRRSLKHLESLQKRVDDISSKVFITGDVNTGKSAFCNSLLRRNLLPEDQLPCTNVFCEILDARENDGIEEVHAISIGTATSIQESLLVYNIRDRSTYEIYPLSSLPGLVTSSNKYALLKVYINDDNRPPEKSLLRNGTVNISLIDSPGLNMDSVQTSEVMARQEEIDLVVFVVNAENQLTLSAKEFILLASREKKLMFFVVKKFDKIRDKERCKRLILQQIKDLSPESYKKSSEFIHFINNDDDDDGDDGDVPGSDDEPDGTDDENNSDPNFDNLENSLRDFILKRRSLSKLFPAKTYVLKILTDIERISIANLKIYDNENEKIEESLHYIEQELYKKKSQYEKFTSNIDSSAEKIITSTYNFAESRIANFLDIANDGFPKYEGFSKIYDFIVSTEEYIRRQIKDSTIASEDFAKKQTEKAVEQIYKQGREALGNEFMSDRVFDSSLMFTRKHHLSARELSIPLSISDLFAPSLNNFLTYVTGGLFTSYDVSEPYIAPQIAQDEEDSNGGVVSTLGLKNYPLTQYWKTPSLLFTSNLPAFAIYSFGGSKIISNVIINGISSISAKSLELLSGYLLLGGCLLSVSYLIHDLPRALPLNLSAKYRSKLDQLNYMHQNATRISKEVRNVLKIPIREMSRTCDSLLDREQDSIKKLEKKKQDNKISFLFFNQLLERAKSQKTIIEKIDLDVD</sequence>
<keyword evidence="9" id="KW-0342">GTP-binding</keyword>
<dbReference type="GeneID" id="13883486"/>
<proteinExistence type="predicted"/>
<evidence type="ECO:0000259" key="13">
    <source>
        <dbReference type="PROSITE" id="PS51718"/>
    </source>
</evidence>
<dbReference type="InterPro" id="IPR045063">
    <property type="entry name" value="Dynamin_N"/>
</dbReference>
<dbReference type="Pfam" id="PF00350">
    <property type="entry name" value="Dynamin_N"/>
    <property type="match status" value="1"/>
</dbReference>
<evidence type="ECO:0000256" key="8">
    <source>
        <dbReference type="ARBA" id="ARBA00023128"/>
    </source>
</evidence>
<evidence type="ECO:0000256" key="1">
    <source>
        <dbReference type="ARBA" id="ARBA00004374"/>
    </source>
</evidence>
<organism evidence="14 15">
    <name type="scientific">Kazachstania africana (strain ATCC 22294 / BCRC 22015 / CBS 2517 / CECT 1963 / NBRC 1671 / NRRL Y-8276)</name>
    <name type="common">Yeast</name>
    <name type="synonym">Kluyveromyces africanus</name>
    <dbReference type="NCBI Taxonomy" id="1071382"/>
    <lineage>
        <taxon>Eukaryota</taxon>
        <taxon>Fungi</taxon>
        <taxon>Dikarya</taxon>
        <taxon>Ascomycota</taxon>
        <taxon>Saccharomycotina</taxon>
        <taxon>Saccharomycetes</taxon>
        <taxon>Saccharomycetales</taxon>
        <taxon>Saccharomycetaceae</taxon>
        <taxon>Kazachstania</taxon>
    </lineage>
</organism>
<gene>
    <name evidence="14" type="primary">KAFR0I00690</name>
    <name evidence="14" type="ORF">KAFR_0I00690</name>
</gene>
<evidence type="ECO:0000256" key="3">
    <source>
        <dbReference type="ARBA" id="ARBA00022741"/>
    </source>
</evidence>
<dbReference type="InParanoid" id="H2AZQ0"/>
<evidence type="ECO:0000256" key="4">
    <source>
        <dbReference type="ARBA" id="ARBA00022787"/>
    </source>
</evidence>
<dbReference type="PANTHER" id="PTHR10465:SF0">
    <property type="entry name" value="SARCALUMENIN"/>
    <property type="match status" value="1"/>
</dbReference>
<dbReference type="GO" id="GO:0003924">
    <property type="term" value="F:GTPase activity"/>
    <property type="evidence" value="ECO:0007669"/>
    <property type="project" value="EnsemblFungi"/>
</dbReference>
<dbReference type="FunCoup" id="H2AZQ0">
    <property type="interactions" value="119"/>
</dbReference>
<feature type="region of interest" description="Disordered" evidence="12">
    <location>
        <begin position="1"/>
        <end position="30"/>
    </location>
</feature>
<dbReference type="Proteomes" id="UP000005220">
    <property type="component" value="Chromosome 9"/>
</dbReference>
<keyword evidence="6" id="KW-1133">Transmembrane helix</keyword>
<dbReference type="GO" id="GO:1990626">
    <property type="term" value="P:mitochondrial outer membrane fusion"/>
    <property type="evidence" value="ECO:0007669"/>
    <property type="project" value="EnsemblFungi"/>
</dbReference>
<dbReference type="OrthoDB" id="9984778at2759"/>
<evidence type="ECO:0000313" key="14">
    <source>
        <dbReference type="EMBL" id="CCF59850.1"/>
    </source>
</evidence>
<reference evidence="14 15" key="1">
    <citation type="journal article" date="2011" name="Proc. Natl. Acad. Sci. U.S.A.">
        <title>Evolutionary erosion of yeast sex chromosomes by mating-type switching accidents.</title>
        <authorList>
            <person name="Gordon J.L."/>
            <person name="Armisen D."/>
            <person name="Proux-Wera E."/>
            <person name="Oheigeartaigh S.S."/>
            <person name="Byrne K.P."/>
            <person name="Wolfe K.H."/>
        </authorList>
    </citation>
    <scope>NUCLEOTIDE SEQUENCE [LARGE SCALE GENOMIC DNA]</scope>
    <source>
        <strain evidence="15">ATCC 22294 / BCRC 22015 / CBS 2517 / CECT 1963 / NBRC 1671 / NRRL Y-8276</strain>
    </source>
</reference>
<feature type="region of interest" description="Disordered" evidence="12">
    <location>
        <begin position="398"/>
        <end position="431"/>
    </location>
</feature>
<dbReference type="PANTHER" id="PTHR10465">
    <property type="entry name" value="TRANSMEMBRANE GTPASE FZO1"/>
    <property type="match status" value="1"/>
</dbReference>
<keyword evidence="15" id="KW-1185">Reference proteome</keyword>
<protein>
    <recommendedName>
        <fullName evidence="13">Dynamin-type G domain-containing protein</fullName>
    </recommendedName>
</protein>
<evidence type="ECO:0000256" key="10">
    <source>
        <dbReference type="ARBA" id="ARBA00023136"/>
    </source>
</evidence>
<feature type="domain" description="Dynamin-type G" evidence="13">
    <location>
        <begin position="174"/>
        <end position="470"/>
    </location>
</feature>
<name>H2AZQ0_KAZAF</name>
<dbReference type="GO" id="GO:0160190">
    <property type="term" value="F:peroxisome-mitochondrion membrane tether activity"/>
    <property type="evidence" value="ECO:0007669"/>
    <property type="project" value="EnsemblFungi"/>
</dbReference>
<keyword evidence="2" id="KW-0812">Transmembrane</keyword>
<dbReference type="GO" id="GO:0005741">
    <property type="term" value="C:mitochondrial outer membrane"/>
    <property type="evidence" value="ECO:0007669"/>
    <property type="project" value="UniProtKB-SubCell"/>
</dbReference>
<dbReference type="InterPro" id="IPR030381">
    <property type="entry name" value="G_DYNAMIN_dom"/>
</dbReference>
<dbReference type="AlphaFoldDB" id="H2AZQ0"/>
<dbReference type="InterPro" id="IPR027417">
    <property type="entry name" value="P-loop_NTPase"/>
</dbReference>
<keyword evidence="5" id="KW-0378">Hydrolase</keyword>
<evidence type="ECO:0000256" key="2">
    <source>
        <dbReference type="ARBA" id="ARBA00022692"/>
    </source>
</evidence>
<evidence type="ECO:0000256" key="5">
    <source>
        <dbReference type="ARBA" id="ARBA00022801"/>
    </source>
</evidence>
<dbReference type="SUPFAM" id="SSF52540">
    <property type="entry name" value="P-loop containing nucleoside triphosphate hydrolases"/>
    <property type="match status" value="1"/>
</dbReference>
<keyword evidence="3" id="KW-0547">Nucleotide-binding</keyword>
<keyword evidence="4" id="KW-1000">Mitochondrion outer membrane</keyword>
<dbReference type="eggNOG" id="KOG0448">
    <property type="taxonomic scope" value="Eukaryota"/>
</dbReference>
<keyword evidence="8" id="KW-0496">Mitochondrion</keyword>